<evidence type="ECO:0000256" key="2">
    <source>
        <dbReference type="ARBA" id="ARBA00022695"/>
    </source>
</evidence>
<dbReference type="PANTHER" id="PTHR43584:SF8">
    <property type="entry name" value="N-ACETYLMURAMATE ALPHA-1-PHOSPHATE URIDYLYLTRANSFERASE"/>
    <property type="match status" value="1"/>
</dbReference>
<dbReference type="STRING" id="582899.Hden_2308"/>
<dbReference type="KEGG" id="hdn:Hden_2308"/>
<dbReference type="GO" id="GO:0016779">
    <property type="term" value="F:nucleotidyltransferase activity"/>
    <property type="evidence" value="ECO:0007669"/>
    <property type="project" value="UniProtKB-KW"/>
</dbReference>
<reference evidence="5" key="1">
    <citation type="journal article" date="2011" name="J. Bacteriol.">
        <title>Genome sequences of eight morphologically diverse alphaproteobacteria.</title>
        <authorList>
            <consortium name="US DOE Joint Genome Institute"/>
            <person name="Brown P.J."/>
            <person name="Kysela D.T."/>
            <person name="Buechlein A."/>
            <person name="Hemmerich C."/>
            <person name="Brun Y.V."/>
        </authorList>
    </citation>
    <scope>NUCLEOTIDE SEQUENCE [LARGE SCALE GENOMIC DNA]</scope>
    <source>
        <strain evidence="5">ATCC 51888 / DSM 1869 / NCIB 11706 / TK 0415</strain>
    </source>
</reference>
<keyword evidence="2" id="KW-0548">Nucleotidyltransferase</keyword>
<dbReference type="OrthoDB" id="9788272at2"/>
<protein>
    <submittedName>
        <fullName evidence="4">Nucleotidyl transferase</fullName>
    </submittedName>
</protein>
<evidence type="ECO:0000256" key="1">
    <source>
        <dbReference type="ARBA" id="ARBA00022679"/>
    </source>
</evidence>
<feature type="domain" description="Nucleotidyl transferase" evidence="3">
    <location>
        <begin position="10"/>
        <end position="130"/>
    </location>
</feature>
<organism evidence="4 5">
    <name type="scientific">Hyphomicrobium denitrificans (strain ATCC 51888 / DSM 1869 / NCIMB 11706 / TK 0415)</name>
    <dbReference type="NCBI Taxonomy" id="582899"/>
    <lineage>
        <taxon>Bacteria</taxon>
        <taxon>Pseudomonadati</taxon>
        <taxon>Pseudomonadota</taxon>
        <taxon>Alphaproteobacteria</taxon>
        <taxon>Hyphomicrobiales</taxon>
        <taxon>Hyphomicrobiaceae</taxon>
        <taxon>Hyphomicrobium</taxon>
    </lineage>
</organism>
<dbReference type="eggNOG" id="COG1208">
    <property type="taxonomic scope" value="Bacteria"/>
</dbReference>
<dbReference type="Gene3D" id="3.90.550.10">
    <property type="entry name" value="Spore Coat Polysaccharide Biosynthesis Protein SpsA, Chain A"/>
    <property type="match status" value="1"/>
</dbReference>
<dbReference type="InterPro" id="IPR029044">
    <property type="entry name" value="Nucleotide-diphossugar_trans"/>
</dbReference>
<dbReference type="InterPro" id="IPR005835">
    <property type="entry name" value="NTP_transferase_dom"/>
</dbReference>
<keyword evidence="5" id="KW-1185">Reference proteome</keyword>
<name>D8JRC0_HYPDA</name>
<dbReference type="EMBL" id="CP002083">
    <property type="protein sequence ID" value="ADJ24105.1"/>
    <property type="molecule type" value="Genomic_DNA"/>
</dbReference>
<dbReference type="HOGENOM" id="CLU_029499_2_1_5"/>
<dbReference type="AlphaFoldDB" id="D8JRC0"/>
<accession>D8JRC0</accession>
<gene>
    <name evidence="4" type="ordered locus">Hden_2308</name>
</gene>
<sequence length="251" mass="26790">MTSTKRPTSAFVLAAGKGERMRPLTETRPKPLVPVAGTPLIDQVLDRLADAHITDAIVNVHYLADQIEDHLRDRKSPKITISDERGELLDTGGGVAKALPKLGNAPFLIHNSDSIWVEGMGSNLDRLIDAWDDATMDSLMLVAPIATSVGYDGAGDFQMDASGRLTRQTGARLAPFVFAGVSIAHPRLFDGAPKGAFSLNRPWNAAIEKGRLFGVRLEGIWMHVGTPSAIAEAENAIANSMTAGSTLPGED</sequence>
<dbReference type="Proteomes" id="UP000002033">
    <property type="component" value="Chromosome"/>
</dbReference>
<evidence type="ECO:0000313" key="4">
    <source>
        <dbReference type="EMBL" id="ADJ24105.1"/>
    </source>
</evidence>
<proteinExistence type="predicted"/>
<dbReference type="SUPFAM" id="SSF53448">
    <property type="entry name" value="Nucleotide-diphospho-sugar transferases"/>
    <property type="match status" value="1"/>
</dbReference>
<dbReference type="CDD" id="cd06422">
    <property type="entry name" value="NTP_transferase_like_1"/>
    <property type="match status" value="1"/>
</dbReference>
<dbReference type="RefSeq" id="WP_013216264.1">
    <property type="nucleotide sequence ID" value="NC_014313.1"/>
</dbReference>
<dbReference type="Pfam" id="PF00483">
    <property type="entry name" value="NTP_transferase"/>
    <property type="match status" value="1"/>
</dbReference>
<dbReference type="PANTHER" id="PTHR43584">
    <property type="entry name" value="NUCLEOTIDYL TRANSFERASE"/>
    <property type="match status" value="1"/>
</dbReference>
<evidence type="ECO:0000313" key="5">
    <source>
        <dbReference type="Proteomes" id="UP000002033"/>
    </source>
</evidence>
<keyword evidence="1 4" id="KW-0808">Transferase</keyword>
<evidence type="ECO:0000259" key="3">
    <source>
        <dbReference type="Pfam" id="PF00483"/>
    </source>
</evidence>
<dbReference type="InterPro" id="IPR050065">
    <property type="entry name" value="GlmU-like"/>
</dbReference>